<feature type="domain" description="Phage integrase central" evidence="6">
    <location>
        <begin position="75"/>
        <end position="145"/>
    </location>
</feature>
<evidence type="ECO:0000256" key="5">
    <source>
        <dbReference type="SAM" id="MobiDB-lite"/>
    </source>
</evidence>
<protein>
    <recommendedName>
        <fullName evidence="6">Phage integrase central domain-containing protein</fullName>
    </recommendedName>
</protein>
<sequence length="423" mass="47110">MLADSVHGCVARRWQDPARVCVRQEHDGRRDQPAEEAQGPSPGQSSERADRNAPHPAGDRNLGGKFAELVAGGQRSPSSLDTYRRSIRNHVLPALGEVRIGEATMPRIDSVISEIKKRASAPTARTCRSIISGVMGLAVRYGALTVIPVREVDRIEHNAKKLPRALTAEEVQLLRKHLRTDERAVHAGLPDLVTFMLGTGVRIGEALAVLWSEADLDTGKVKITHTIVRVKGDGLLRKTTKSRAGQRELGLPDWPLAILRVRFAAGIRLDEPDLRRHTRRIPRPLQRAPLPTRGPLPCRQHRSSGPRPLAPSRPPRIRHHSQGRRPDAGMAPDQDRAHRDRPHQGRPRGGYYPPARLRHPTRDVHSSPRAGRRGRRASTLRHPGLDHFPRLPQTTATVLDNDGWSGSRRSDRPRSGRVPARRR</sequence>
<organism evidence="7 8">
    <name type="scientific">Kribbella orskensis</name>
    <dbReference type="NCBI Taxonomy" id="2512216"/>
    <lineage>
        <taxon>Bacteria</taxon>
        <taxon>Bacillati</taxon>
        <taxon>Actinomycetota</taxon>
        <taxon>Actinomycetes</taxon>
        <taxon>Propionibacteriales</taxon>
        <taxon>Kribbellaceae</taxon>
        <taxon>Kribbella</taxon>
    </lineage>
</organism>
<dbReference type="Gene3D" id="1.10.150.130">
    <property type="match status" value="1"/>
</dbReference>
<comment type="similarity">
    <text evidence="1">Belongs to the 'phage' integrase family.</text>
</comment>
<accession>A0ABY2BDG1</accession>
<reference evidence="7 8" key="1">
    <citation type="journal article" date="2015" name="Stand. Genomic Sci.">
        <title>Genomic Encyclopedia of Bacterial and Archaeal Type Strains, Phase III: the genomes of soil and plant-associated and newly described type strains.</title>
        <authorList>
            <person name="Whitman W.B."/>
            <person name="Woyke T."/>
            <person name="Klenk H.P."/>
            <person name="Zhou Y."/>
            <person name="Lilburn T.G."/>
            <person name="Beck B.J."/>
            <person name="De Vos P."/>
            <person name="Vandamme P."/>
            <person name="Eisen J.A."/>
            <person name="Garrity G."/>
            <person name="Hugenholtz P."/>
            <person name="Kyrpides N.C."/>
        </authorList>
    </citation>
    <scope>NUCLEOTIDE SEQUENCE [LARGE SCALE GENOMIC DNA]</scope>
    <source>
        <strain evidence="7 8">VKM Ac-2538</strain>
    </source>
</reference>
<dbReference type="InterPro" id="IPR050808">
    <property type="entry name" value="Phage_Integrase"/>
</dbReference>
<evidence type="ECO:0000313" key="7">
    <source>
        <dbReference type="EMBL" id="TCO17023.1"/>
    </source>
</evidence>
<evidence type="ECO:0000256" key="2">
    <source>
        <dbReference type="ARBA" id="ARBA00022908"/>
    </source>
</evidence>
<name>A0ABY2BDG1_9ACTN</name>
<feature type="region of interest" description="Disordered" evidence="5">
    <location>
        <begin position="17"/>
        <end position="63"/>
    </location>
</feature>
<feature type="compositionally biased region" description="Basic and acidic residues" evidence="5">
    <location>
        <begin position="22"/>
        <end position="33"/>
    </location>
</feature>
<dbReference type="InterPro" id="IPR053876">
    <property type="entry name" value="Phage_int_M"/>
</dbReference>
<keyword evidence="3" id="KW-0238">DNA-binding</keyword>
<feature type="region of interest" description="Disordered" evidence="5">
    <location>
        <begin position="278"/>
        <end position="423"/>
    </location>
</feature>
<dbReference type="InterPro" id="IPR010998">
    <property type="entry name" value="Integrase_recombinase_N"/>
</dbReference>
<dbReference type="Gene3D" id="1.10.443.10">
    <property type="entry name" value="Intergrase catalytic core"/>
    <property type="match status" value="1"/>
</dbReference>
<dbReference type="InterPro" id="IPR011010">
    <property type="entry name" value="DNA_brk_join_enz"/>
</dbReference>
<keyword evidence="4" id="KW-0233">DNA recombination</keyword>
<dbReference type="Proteomes" id="UP000295818">
    <property type="component" value="Unassembled WGS sequence"/>
</dbReference>
<keyword evidence="8" id="KW-1185">Reference proteome</keyword>
<dbReference type="PANTHER" id="PTHR30629:SF2">
    <property type="entry name" value="PROPHAGE INTEGRASE INTS-RELATED"/>
    <property type="match status" value="1"/>
</dbReference>
<dbReference type="InterPro" id="IPR013762">
    <property type="entry name" value="Integrase-like_cat_sf"/>
</dbReference>
<dbReference type="SUPFAM" id="SSF56349">
    <property type="entry name" value="DNA breaking-rejoining enzymes"/>
    <property type="match status" value="1"/>
</dbReference>
<evidence type="ECO:0000259" key="6">
    <source>
        <dbReference type="Pfam" id="PF22022"/>
    </source>
</evidence>
<dbReference type="EMBL" id="SLWM01000015">
    <property type="protein sequence ID" value="TCO17023.1"/>
    <property type="molecule type" value="Genomic_DNA"/>
</dbReference>
<comment type="caution">
    <text evidence="7">The sequence shown here is derived from an EMBL/GenBank/DDBJ whole genome shotgun (WGS) entry which is preliminary data.</text>
</comment>
<proteinExistence type="inferred from homology"/>
<evidence type="ECO:0000313" key="8">
    <source>
        <dbReference type="Proteomes" id="UP000295818"/>
    </source>
</evidence>
<evidence type="ECO:0000256" key="1">
    <source>
        <dbReference type="ARBA" id="ARBA00008857"/>
    </source>
</evidence>
<dbReference type="PANTHER" id="PTHR30629">
    <property type="entry name" value="PROPHAGE INTEGRASE"/>
    <property type="match status" value="1"/>
</dbReference>
<keyword evidence="2" id="KW-0229">DNA integration</keyword>
<gene>
    <name evidence="7" type="ORF">EV644_11543</name>
</gene>
<evidence type="ECO:0000256" key="3">
    <source>
        <dbReference type="ARBA" id="ARBA00023125"/>
    </source>
</evidence>
<feature type="compositionally biased region" description="Basic residues" evidence="5">
    <location>
        <begin position="370"/>
        <end position="379"/>
    </location>
</feature>
<dbReference type="Pfam" id="PF22022">
    <property type="entry name" value="Phage_int_M"/>
    <property type="match status" value="1"/>
</dbReference>
<evidence type="ECO:0000256" key="4">
    <source>
        <dbReference type="ARBA" id="ARBA00023172"/>
    </source>
</evidence>